<dbReference type="Proteomes" id="UP001302274">
    <property type="component" value="Unassembled WGS sequence"/>
</dbReference>
<name>A0ABU5VTY2_9BACT</name>
<dbReference type="PANTHER" id="PTHR10587">
    <property type="entry name" value="GLYCOSYL TRANSFERASE-RELATED"/>
    <property type="match status" value="1"/>
</dbReference>
<evidence type="ECO:0000313" key="3">
    <source>
        <dbReference type="EMBL" id="MEA9355475.1"/>
    </source>
</evidence>
<gene>
    <name evidence="3" type="ORF">SHI21_04660</name>
</gene>
<keyword evidence="1" id="KW-0732">Signal</keyword>
<dbReference type="InterPro" id="IPR011330">
    <property type="entry name" value="Glyco_hydro/deAcase_b/a-brl"/>
</dbReference>
<dbReference type="Pfam" id="PF01522">
    <property type="entry name" value="Polysacc_deac_1"/>
    <property type="match status" value="1"/>
</dbReference>
<feature type="domain" description="NodB homology" evidence="2">
    <location>
        <begin position="49"/>
        <end position="257"/>
    </location>
</feature>
<protein>
    <submittedName>
        <fullName evidence="3">Polysaccharide deacetylase family protein</fullName>
        <ecNumber evidence="3">3.-.-.-</ecNumber>
    </submittedName>
</protein>
<dbReference type="GO" id="GO:0016787">
    <property type="term" value="F:hydrolase activity"/>
    <property type="evidence" value="ECO:0007669"/>
    <property type="project" value="UniProtKB-KW"/>
</dbReference>
<dbReference type="PROSITE" id="PS51677">
    <property type="entry name" value="NODB"/>
    <property type="match status" value="1"/>
</dbReference>
<feature type="signal peptide" evidence="1">
    <location>
        <begin position="1"/>
        <end position="18"/>
    </location>
</feature>
<proteinExistence type="predicted"/>
<dbReference type="InterPro" id="IPR002509">
    <property type="entry name" value="NODB_dom"/>
</dbReference>
<feature type="chain" id="PRO_5047102160" evidence="1">
    <location>
        <begin position="19"/>
        <end position="269"/>
    </location>
</feature>
<evidence type="ECO:0000256" key="1">
    <source>
        <dbReference type="SAM" id="SignalP"/>
    </source>
</evidence>
<dbReference type="EMBL" id="JAYGJQ010000001">
    <property type="protein sequence ID" value="MEA9355475.1"/>
    <property type="molecule type" value="Genomic_DNA"/>
</dbReference>
<keyword evidence="4" id="KW-1185">Reference proteome</keyword>
<sequence>MKTTLMAALLLMSANSFADFSQTNLGQDNGTEDKAFNQRNQERLHTGTSEIILTFDDGPTPGVTEKVLDTLKEYGAKATFFVIAEKAKAAPALMQRILDEGHIVGNHSLTHKALNDGNITFLNWKKLVRTEVLGAHEILGPYMANGQHFYYRAPEGAWDSKFADLLNKDSIGQQYIGPILWDIGGELRMNANGAFVEAADWACWSKKITVDDCLSGYLYEARAKKGGVVLMHDLRHQSAEMLAKFIPALQKNGFSFKTLDDVDWAARKK</sequence>
<keyword evidence="3" id="KW-0378">Hydrolase</keyword>
<evidence type="ECO:0000313" key="4">
    <source>
        <dbReference type="Proteomes" id="UP001302274"/>
    </source>
</evidence>
<dbReference type="CDD" id="cd10917">
    <property type="entry name" value="CE4_NodB_like_6s_7s"/>
    <property type="match status" value="1"/>
</dbReference>
<organism evidence="3 4">
    <name type="scientific">Bacteriovorax antarcticus</name>
    <dbReference type="NCBI Taxonomy" id="3088717"/>
    <lineage>
        <taxon>Bacteria</taxon>
        <taxon>Pseudomonadati</taxon>
        <taxon>Bdellovibrionota</taxon>
        <taxon>Bacteriovoracia</taxon>
        <taxon>Bacteriovoracales</taxon>
        <taxon>Bacteriovoracaceae</taxon>
        <taxon>Bacteriovorax</taxon>
    </lineage>
</organism>
<comment type="caution">
    <text evidence="3">The sequence shown here is derived from an EMBL/GenBank/DDBJ whole genome shotgun (WGS) entry which is preliminary data.</text>
</comment>
<dbReference type="SUPFAM" id="SSF88713">
    <property type="entry name" value="Glycoside hydrolase/deacetylase"/>
    <property type="match status" value="1"/>
</dbReference>
<evidence type="ECO:0000259" key="2">
    <source>
        <dbReference type="PROSITE" id="PS51677"/>
    </source>
</evidence>
<dbReference type="RefSeq" id="WP_323575033.1">
    <property type="nucleotide sequence ID" value="NZ_JAYGJQ010000001.1"/>
</dbReference>
<reference evidence="3 4" key="1">
    <citation type="submission" date="2023-11" db="EMBL/GenBank/DDBJ databases">
        <title>A Novel Polar Bacteriovorax (B. antarcticus) Isolated from the Biocrust in Antarctica.</title>
        <authorList>
            <person name="Mun W."/>
            <person name="Choi S.Y."/>
            <person name="Mitchell R.J."/>
        </authorList>
    </citation>
    <scope>NUCLEOTIDE SEQUENCE [LARGE SCALE GENOMIC DNA]</scope>
    <source>
        <strain evidence="3 4">PP10</strain>
    </source>
</reference>
<dbReference type="Gene3D" id="3.20.20.370">
    <property type="entry name" value="Glycoside hydrolase/deacetylase"/>
    <property type="match status" value="1"/>
</dbReference>
<dbReference type="InterPro" id="IPR050248">
    <property type="entry name" value="Polysacc_deacetylase_ArnD"/>
</dbReference>
<dbReference type="EC" id="3.-.-.-" evidence="3"/>
<accession>A0ABU5VTY2</accession>